<accession>A0A0B0MCK4</accession>
<reference evidence="4" key="1">
    <citation type="submission" date="2014-09" db="EMBL/GenBank/DDBJ databases">
        <authorList>
            <person name="Mudge J."/>
            <person name="Ramaraj T."/>
            <person name="Lindquist I.E."/>
            <person name="Bharti A.K."/>
            <person name="Sundararajan A."/>
            <person name="Cameron C.T."/>
            <person name="Woodward J.E."/>
            <person name="May G.D."/>
            <person name="Brubaker C."/>
            <person name="Broadhvest J."/>
            <person name="Wilkins T.A."/>
        </authorList>
    </citation>
    <scope>NUCLEOTIDE SEQUENCE</scope>
    <source>
        <strain evidence="4">cv. AKA8401</strain>
    </source>
</reference>
<dbReference type="Proteomes" id="UP000032142">
    <property type="component" value="Unassembled WGS sequence"/>
</dbReference>
<feature type="signal peptide" evidence="1">
    <location>
        <begin position="1"/>
        <end position="27"/>
    </location>
</feature>
<dbReference type="PANTHER" id="PTHR13169">
    <property type="entry name" value="UBIQUITIN-LIKE PROTEIN 3 HCG-1 PROTEIN"/>
    <property type="match status" value="1"/>
</dbReference>
<evidence type="ECO:0000259" key="2">
    <source>
        <dbReference type="Pfam" id="PF13881"/>
    </source>
</evidence>
<dbReference type="Gene3D" id="3.10.20.90">
    <property type="entry name" value="Phosphatidylinositol 3-kinase Catalytic Subunit, Chain A, domain 1"/>
    <property type="match status" value="1"/>
</dbReference>
<gene>
    <name evidence="3" type="ORF">F383_12984</name>
</gene>
<dbReference type="AlphaFoldDB" id="A0A0B0MCK4"/>
<dbReference type="InterPro" id="IPR039540">
    <property type="entry name" value="UBL3-like_ubiquitin_dom"/>
</dbReference>
<feature type="domain" description="UBL3-like ubiquitin" evidence="2">
    <location>
        <begin position="30"/>
        <end position="96"/>
    </location>
</feature>
<feature type="chain" id="PRO_5002076933" evidence="1">
    <location>
        <begin position="28"/>
        <end position="104"/>
    </location>
</feature>
<keyword evidence="4" id="KW-1185">Reference proteome</keyword>
<evidence type="ECO:0000256" key="1">
    <source>
        <dbReference type="SAM" id="SignalP"/>
    </source>
</evidence>
<protein>
    <submittedName>
        <fullName evidence="3">Membrane-anchored ubiquitin-fold protein 3</fullName>
    </submittedName>
</protein>
<dbReference type="PANTHER" id="PTHR13169:SF1">
    <property type="entry name" value="MEMBRANE-ANCHORED UBIQUITIN-FOLD PROTEIN 4"/>
    <property type="match status" value="1"/>
</dbReference>
<dbReference type="InterPro" id="IPR040015">
    <property type="entry name" value="UBL3-like"/>
</dbReference>
<evidence type="ECO:0000313" key="3">
    <source>
        <dbReference type="EMBL" id="KHF98101.1"/>
    </source>
</evidence>
<evidence type="ECO:0000313" key="4">
    <source>
        <dbReference type="Proteomes" id="UP000032142"/>
    </source>
</evidence>
<organism evidence="3 4">
    <name type="scientific">Gossypium arboreum</name>
    <name type="common">Tree cotton</name>
    <name type="synonym">Gossypium nanking</name>
    <dbReference type="NCBI Taxonomy" id="29729"/>
    <lineage>
        <taxon>Eukaryota</taxon>
        <taxon>Viridiplantae</taxon>
        <taxon>Streptophyta</taxon>
        <taxon>Embryophyta</taxon>
        <taxon>Tracheophyta</taxon>
        <taxon>Spermatophyta</taxon>
        <taxon>Magnoliopsida</taxon>
        <taxon>eudicotyledons</taxon>
        <taxon>Gunneridae</taxon>
        <taxon>Pentapetalae</taxon>
        <taxon>rosids</taxon>
        <taxon>malvids</taxon>
        <taxon>Malvales</taxon>
        <taxon>Malvaceae</taxon>
        <taxon>Malvoideae</taxon>
        <taxon>Gossypium</taxon>
    </lineage>
</organism>
<sequence length="104" mass="11451">MASLVSGRLKWTLVKLFLQVCLFPILSYHDKKIAPKGANDIKLINTGKILENDKMVGQCIGPFGDLSKAVITMHVVAQPSVAKVKTEKEEDGVPRKNLYPCSIL</sequence>
<comment type="caution">
    <text evidence="3">The sequence shown here is derived from an EMBL/GenBank/DDBJ whole genome shotgun (WGS) entry which is preliminary data.</text>
</comment>
<name>A0A0B0MCK4_GOSAR</name>
<dbReference type="EMBL" id="JRRC01027924">
    <property type="protein sequence ID" value="KHF98101.1"/>
    <property type="molecule type" value="Genomic_DNA"/>
</dbReference>
<keyword evidence="1" id="KW-0732">Signal</keyword>
<dbReference type="InterPro" id="IPR029071">
    <property type="entry name" value="Ubiquitin-like_domsf"/>
</dbReference>
<proteinExistence type="predicted"/>
<dbReference type="SUPFAM" id="SSF54236">
    <property type="entry name" value="Ubiquitin-like"/>
    <property type="match status" value="1"/>
</dbReference>
<dbReference type="Pfam" id="PF13881">
    <property type="entry name" value="Rad60-SLD_2"/>
    <property type="match status" value="1"/>
</dbReference>